<evidence type="ECO:0008006" key="4">
    <source>
        <dbReference type="Google" id="ProtNLM"/>
    </source>
</evidence>
<evidence type="ECO:0000256" key="1">
    <source>
        <dbReference type="SAM" id="SignalP"/>
    </source>
</evidence>
<dbReference type="GeneID" id="54346300"/>
<feature type="signal peptide" evidence="1">
    <location>
        <begin position="1"/>
        <end position="23"/>
    </location>
</feature>
<organism evidence="2 3">
    <name type="scientific">Didymella exigua CBS 183.55</name>
    <dbReference type="NCBI Taxonomy" id="1150837"/>
    <lineage>
        <taxon>Eukaryota</taxon>
        <taxon>Fungi</taxon>
        <taxon>Dikarya</taxon>
        <taxon>Ascomycota</taxon>
        <taxon>Pezizomycotina</taxon>
        <taxon>Dothideomycetes</taxon>
        <taxon>Pleosporomycetidae</taxon>
        <taxon>Pleosporales</taxon>
        <taxon>Pleosporineae</taxon>
        <taxon>Didymellaceae</taxon>
        <taxon>Didymella</taxon>
    </lineage>
</organism>
<evidence type="ECO:0000313" key="2">
    <source>
        <dbReference type="EMBL" id="KAF1933110.1"/>
    </source>
</evidence>
<keyword evidence="1" id="KW-0732">Signal</keyword>
<evidence type="ECO:0000313" key="3">
    <source>
        <dbReference type="Proteomes" id="UP000800082"/>
    </source>
</evidence>
<protein>
    <recommendedName>
        <fullName evidence="4">Secreted protein</fullName>
    </recommendedName>
</protein>
<dbReference type="Proteomes" id="UP000800082">
    <property type="component" value="Unassembled WGS sequence"/>
</dbReference>
<accession>A0A6A5S0J4</accession>
<dbReference type="AlphaFoldDB" id="A0A6A5S0J4"/>
<proteinExistence type="predicted"/>
<reference evidence="2" key="1">
    <citation type="journal article" date="2020" name="Stud. Mycol.">
        <title>101 Dothideomycetes genomes: a test case for predicting lifestyles and emergence of pathogens.</title>
        <authorList>
            <person name="Haridas S."/>
            <person name="Albert R."/>
            <person name="Binder M."/>
            <person name="Bloem J."/>
            <person name="Labutti K."/>
            <person name="Salamov A."/>
            <person name="Andreopoulos B."/>
            <person name="Baker S."/>
            <person name="Barry K."/>
            <person name="Bills G."/>
            <person name="Bluhm B."/>
            <person name="Cannon C."/>
            <person name="Castanera R."/>
            <person name="Culley D."/>
            <person name="Daum C."/>
            <person name="Ezra D."/>
            <person name="Gonzalez J."/>
            <person name="Henrissat B."/>
            <person name="Kuo A."/>
            <person name="Liang C."/>
            <person name="Lipzen A."/>
            <person name="Lutzoni F."/>
            <person name="Magnuson J."/>
            <person name="Mondo S."/>
            <person name="Nolan M."/>
            <person name="Ohm R."/>
            <person name="Pangilinan J."/>
            <person name="Park H.-J."/>
            <person name="Ramirez L."/>
            <person name="Alfaro M."/>
            <person name="Sun H."/>
            <person name="Tritt A."/>
            <person name="Yoshinaga Y."/>
            <person name="Zwiers L.-H."/>
            <person name="Turgeon B."/>
            <person name="Goodwin S."/>
            <person name="Spatafora J."/>
            <person name="Crous P."/>
            <person name="Grigoriev I."/>
        </authorList>
    </citation>
    <scope>NUCLEOTIDE SEQUENCE</scope>
    <source>
        <strain evidence="2">CBS 183.55</strain>
    </source>
</reference>
<dbReference type="RefSeq" id="XP_033453358.1">
    <property type="nucleotide sequence ID" value="XM_033588653.1"/>
</dbReference>
<gene>
    <name evidence="2" type="ORF">M421DRAFT_257674</name>
</gene>
<dbReference type="EMBL" id="ML978958">
    <property type="protein sequence ID" value="KAF1933110.1"/>
    <property type="molecule type" value="Genomic_DNA"/>
</dbReference>
<feature type="chain" id="PRO_5025345275" description="Secreted protein" evidence="1">
    <location>
        <begin position="24"/>
        <end position="90"/>
    </location>
</feature>
<sequence>MPAACAALFLAASKLEWLSPSTATPRSWASATGPVDYNDTITSSCFGKRLSIHRSCDNTSQKSLCCFTFWNRWVRSDCRRLAHHSSPLRQ</sequence>
<name>A0A6A5S0J4_9PLEO</name>
<keyword evidence="3" id="KW-1185">Reference proteome</keyword>